<dbReference type="Gene3D" id="1.20.1250.20">
    <property type="entry name" value="MFS general substrate transporter like domains"/>
    <property type="match status" value="1"/>
</dbReference>
<dbReference type="Proteomes" id="UP001302059">
    <property type="component" value="Unassembled WGS sequence"/>
</dbReference>
<evidence type="ECO:0000256" key="1">
    <source>
        <dbReference type="ARBA" id="ARBA00004651"/>
    </source>
</evidence>
<keyword evidence="6 7" id="KW-0472">Membrane</keyword>
<keyword evidence="5 7" id="KW-1133">Transmembrane helix</keyword>
<evidence type="ECO:0000313" key="10">
    <source>
        <dbReference type="Proteomes" id="UP001302059"/>
    </source>
</evidence>
<feature type="transmembrane region" description="Helical" evidence="7">
    <location>
        <begin position="107"/>
        <end position="134"/>
    </location>
</feature>
<evidence type="ECO:0000256" key="3">
    <source>
        <dbReference type="ARBA" id="ARBA00022475"/>
    </source>
</evidence>
<feature type="transmembrane region" description="Helical" evidence="7">
    <location>
        <begin position="175"/>
        <end position="196"/>
    </location>
</feature>
<keyword evidence="4 7" id="KW-0812">Transmembrane</keyword>
<comment type="caution">
    <text evidence="9">The sequence shown here is derived from an EMBL/GenBank/DDBJ whole genome shotgun (WGS) entry which is preliminary data.</text>
</comment>
<dbReference type="SUPFAM" id="SSF103473">
    <property type="entry name" value="MFS general substrate transporter"/>
    <property type="match status" value="1"/>
</dbReference>
<evidence type="ECO:0000256" key="4">
    <source>
        <dbReference type="ARBA" id="ARBA00022692"/>
    </source>
</evidence>
<feature type="transmembrane region" description="Helical" evidence="7">
    <location>
        <begin position="223"/>
        <end position="248"/>
    </location>
</feature>
<dbReference type="EMBL" id="JASNGB010000175">
    <property type="protein sequence ID" value="MDL2345278.1"/>
    <property type="molecule type" value="Genomic_DNA"/>
</dbReference>
<feature type="transmembrane region" description="Helical" evidence="7">
    <location>
        <begin position="378"/>
        <end position="400"/>
    </location>
</feature>
<dbReference type="RefSeq" id="WP_285524758.1">
    <property type="nucleotide sequence ID" value="NZ_JASNGB010000175.1"/>
</dbReference>
<feature type="transmembrane region" description="Helical" evidence="7">
    <location>
        <begin position="348"/>
        <end position="372"/>
    </location>
</feature>
<evidence type="ECO:0000256" key="5">
    <source>
        <dbReference type="ARBA" id="ARBA00022989"/>
    </source>
</evidence>
<feature type="transmembrane region" description="Helical" evidence="7">
    <location>
        <begin position="260"/>
        <end position="281"/>
    </location>
</feature>
<evidence type="ECO:0000256" key="7">
    <source>
        <dbReference type="SAM" id="Phobius"/>
    </source>
</evidence>
<dbReference type="PANTHER" id="PTHR23513">
    <property type="entry name" value="INTEGRAL MEMBRANE EFFLUX PROTEIN-RELATED"/>
    <property type="match status" value="1"/>
</dbReference>
<dbReference type="PROSITE" id="PS50850">
    <property type="entry name" value="MFS"/>
    <property type="match status" value="1"/>
</dbReference>
<dbReference type="CDD" id="cd06173">
    <property type="entry name" value="MFS_MefA_like"/>
    <property type="match status" value="1"/>
</dbReference>
<feature type="transmembrane region" description="Helical" evidence="7">
    <location>
        <begin position="146"/>
        <end position="169"/>
    </location>
</feature>
<organism evidence="9 10">
    <name type="scientific">Deinococcus rhizophilus</name>
    <dbReference type="NCBI Taxonomy" id="3049544"/>
    <lineage>
        <taxon>Bacteria</taxon>
        <taxon>Thermotogati</taxon>
        <taxon>Deinococcota</taxon>
        <taxon>Deinococci</taxon>
        <taxon>Deinococcales</taxon>
        <taxon>Deinococcaceae</taxon>
        <taxon>Deinococcus</taxon>
    </lineage>
</organism>
<proteinExistence type="predicted"/>
<evidence type="ECO:0000256" key="2">
    <source>
        <dbReference type="ARBA" id="ARBA00022448"/>
    </source>
</evidence>
<sequence length="404" mass="40916">MQTASALALFRHQPFAVLWGAQTFSGLGDGIFRVAQVALLLELTGSAAALSGLLLVAVLPGIALALVGGALADRVDRRRLLVGANTVRGLLMAAFAGLALADAVQLWHLYALALLYGGVSALANPAFDALLPALVPRERLQEAQALFLLGDNVAAILGPALGGVLLVVAGAGGAAAANALSFGVLVAGLLSLRVGASPAQEGPRPSMWADIGSGLRYARTQPALLSLLALFAVINLSGATMAVALPLLVTGTLGQPAAAYGLYLTAMNVGIFGGVALLGTLRVRRRGLAILGSLFAAGLVGYLPLALSREVWMGLVAVLLIDGLAMVSNVLYPAWVGTQVPDEYRGRVFGLTSLVSYSLVPVGFAVAGAAAGTLGPPGALLGAGFLLMTVAGLGLLVPALRRLE</sequence>
<keyword evidence="2" id="KW-0813">Transport</keyword>
<keyword evidence="10" id="KW-1185">Reference proteome</keyword>
<evidence type="ECO:0000256" key="6">
    <source>
        <dbReference type="ARBA" id="ARBA00023136"/>
    </source>
</evidence>
<dbReference type="Pfam" id="PF05977">
    <property type="entry name" value="MFS_3"/>
    <property type="match status" value="1"/>
</dbReference>
<feature type="transmembrane region" description="Helical" evidence="7">
    <location>
        <begin position="80"/>
        <end position="101"/>
    </location>
</feature>
<gene>
    <name evidence="9" type="ORF">QOL99_14135</name>
</gene>
<comment type="subcellular location">
    <subcellularLocation>
        <location evidence="1">Cell membrane</location>
        <topology evidence="1">Multi-pass membrane protein</topology>
    </subcellularLocation>
</comment>
<accession>A0ABT7JMX4</accession>
<feature type="domain" description="Major facilitator superfamily (MFS) profile" evidence="8">
    <location>
        <begin position="14"/>
        <end position="401"/>
    </location>
</feature>
<dbReference type="PANTHER" id="PTHR23513:SF11">
    <property type="entry name" value="STAPHYLOFERRIN A TRANSPORTER"/>
    <property type="match status" value="1"/>
</dbReference>
<dbReference type="InterPro" id="IPR036259">
    <property type="entry name" value="MFS_trans_sf"/>
</dbReference>
<dbReference type="InterPro" id="IPR010290">
    <property type="entry name" value="TM_effector"/>
</dbReference>
<keyword evidence="3" id="KW-1003">Cell membrane</keyword>
<reference evidence="9 10" key="1">
    <citation type="submission" date="2023-05" db="EMBL/GenBank/DDBJ databases">
        <authorList>
            <person name="Gao F."/>
        </authorList>
    </citation>
    <scope>NUCLEOTIDE SEQUENCE [LARGE SCALE GENOMIC DNA]</scope>
    <source>
        <strain evidence="9 10">MIMF12</strain>
    </source>
</reference>
<evidence type="ECO:0000259" key="8">
    <source>
        <dbReference type="PROSITE" id="PS50850"/>
    </source>
</evidence>
<protein>
    <submittedName>
        <fullName evidence="9">MFS transporter</fullName>
    </submittedName>
</protein>
<dbReference type="InterPro" id="IPR020846">
    <property type="entry name" value="MFS_dom"/>
</dbReference>
<name>A0ABT7JMX4_9DEIO</name>
<feature type="transmembrane region" description="Helical" evidence="7">
    <location>
        <begin position="288"/>
        <end position="305"/>
    </location>
</feature>
<feature type="transmembrane region" description="Helical" evidence="7">
    <location>
        <begin position="44"/>
        <end position="68"/>
    </location>
</feature>
<feature type="transmembrane region" description="Helical" evidence="7">
    <location>
        <begin position="311"/>
        <end position="336"/>
    </location>
</feature>
<evidence type="ECO:0000313" key="9">
    <source>
        <dbReference type="EMBL" id="MDL2345278.1"/>
    </source>
</evidence>